<evidence type="ECO:0000313" key="2">
    <source>
        <dbReference type="Proteomes" id="UP000483379"/>
    </source>
</evidence>
<dbReference type="InterPro" id="IPR025906">
    <property type="entry name" value="YjfB_motility"/>
</dbReference>
<keyword evidence="2" id="KW-1185">Reference proteome</keyword>
<evidence type="ECO:0000313" key="1">
    <source>
        <dbReference type="EMBL" id="NEV60477.1"/>
    </source>
</evidence>
<organism evidence="1 2">
    <name type="scientific">Thiorhodococcus minor</name>
    <dbReference type="NCBI Taxonomy" id="57489"/>
    <lineage>
        <taxon>Bacteria</taxon>
        <taxon>Pseudomonadati</taxon>
        <taxon>Pseudomonadota</taxon>
        <taxon>Gammaproteobacteria</taxon>
        <taxon>Chromatiales</taxon>
        <taxon>Chromatiaceae</taxon>
        <taxon>Thiorhodococcus</taxon>
    </lineage>
</organism>
<dbReference type="EMBL" id="JAAIJQ010000002">
    <property type="protein sequence ID" value="NEV60477.1"/>
    <property type="molecule type" value="Genomic_DNA"/>
</dbReference>
<comment type="caution">
    <text evidence="1">The sequence shown here is derived from an EMBL/GenBank/DDBJ whole genome shotgun (WGS) entry which is preliminary data.</text>
</comment>
<dbReference type="Pfam" id="PF14070">
    <property type="entry name" value="YjfB_motility"/>
    <property type="match status" value="1"/>
</dbReference>
<proteinExistence type="predicted"/>
<sequence>MDVASTTGLASYANASAGNQAATQVGVAMLNKALDTQAEMATEMIQGVTEVTEALPENVGRNINVTA</sequence>
<protein>
    <submittedName>
        <fullName evidence="1">Putative motility protein</fullName>
    </submittedName>
</protein>
<reference evidence="1 2" key="1">
    <citation type="submission" date="2020-02" db="EMBL/GenBank/DDBJ databases">
        <title>Genome sequences of Thiorhodococcus mannitoliphagus and Thiorhodococcus minor, purple sulfur photosynthetic bacteria in the gammaproteobacterial family, Chromatiaceae.</title>
        <authorList>
            <person name="Aviles F.A."/>
            <person name="Meyer T.E."/>
            <person name="Kyndt J.A."/>
        </authorList>
    </citation>
    <scope>NUCLEOTIDE SEQUENCE [LARGE SCALE GENOMIC DNA]</scope>
    <source>
        <strain evidence="1 2">DSM 11518</strain>
    </source>
</reference>
<accession>A0A6M0JVY0</accession>
<dbReference type="AlphaFoldDB" id="A0A6M0JVY0"/>
<name>A0A6M0JVY0_9GAMM</name>
<dbReference type="Proteomes" id="UP000483379">
    <property type="component" value="Unassembled WGS sequence"/>
</dbReference>
<dbReference type="RefSeq" id="WP_164450522.1">
    <property type="nucleotide sequence ID" value="NZ_JAAIJQ010000002.1"/>
</dbReference>
<gene>
    <name evidence="1" type="ORF">G3446_00985</name>
</gene>